<sequence length="87" mass="9699">MRSIFLLWGILLALCFFWQVEGDCIIDGETLPPGTHIRKCITYTCHESGALSAVNCPAWDCTETIGYREEDLSKPYPECCAGPICKP</sequence>
<protein>
    <submittedName>
        <fullName evidence="6">Uncharacterized protein LOC107064703</fullName>
    </submittedName>
</protein>
<dbReference type="RefSeq" id="XP_015173181.1">
    <property type="nucleotide sequence ID" value="XM_015317695.1"/>
</dbReference>
<gene>
    <name evidence="6" type="primary">LOC107064703</name>
</gene>
<evidence type="ECO:0000256" key="1">
    <source>
        <dbReference type="ARBA" id="ARBA00004613"/>
    </source>
</evidence>
<organism evidence="5 6">
    <name type="scientific">Polistes dominula</name>
    <name type="common">European paper wasp</name>
    <name type="synonym">Vespa dominula</name>
    <dbReference type="NCBI Taxonomy" id="743375"/>
    <lineage>
        <taxon>Eukaryota</taxon>
        <taxon>Metazoa</taxon>
        <taxon>Ecdysozoa</taxon>
        <taxon>Arthropoda</taxon>
        <taxon>Hexapoda</taxon>
        <taxon>Insecta</taxon>
        <taxon>Pterygota</taxon>
        <taxon>Neoptera</taxon>
        <taxon>Endopterygota</taxon>
        <taxon>Hymenoptera</taxon>
        <taxon>Apocrita</taxon>
        <taxon>Aculeata</taxon>
        <taxon>Vespoidea</taxon>
        <taxon>Vespidae</taxon>
        <taxon>Polistinae</taxon>
        <taxon>Polistini</taxon>
        <taxon>Polistes</taxon>
    </lineage>
</organism>
<proteinExistence type="predicted"/>
<dbReference type="Pfam" id="PF15430">
    <property type="entry name" value="SVWC"/>
    <property type="match status" value="1"/>
</dbReference>
<dbReference type="Proteomes" id="UP000694924">
    <property type="component" value="Unplaced"/>
</dbReference>
<evidence type="ECO:0000313" key="6">
    <source>
        <dbReference type="RefSeq" id="XP_015173181.1"/>
    </source>
</evidence>
<accession>A0ABM1HYZ4</accession>
<evidence type="ECO:0000256" key="2">
    <source>
        <dbReference type="ARBA" id="ARBA00022525"/>
    </source>
</evidence>
<feature type="signal peptide" evidence="3">
    <location>
        <begin position="1"/>
        <end position="22"/>
    </location>
</feature>
<dbReference type="GeneID" id="107064703"/>
<evidence type="ECO:0000313" key="5">
    <source>
        <dbReference type="Proteomes" id="UP000694924"/>
    </source>
</evidence>
<keyword evidence="5" id="KW-1185">Reference proteome</keyword>
<feature type="domain" description="Single" evidence="4">
    <location>
        <begin position="24"/>
        <end position="85"/>
    </location>
</feature>
<reference evidence="6" key="1">
    <citation type="submission" date="2025-08" db="UniProtKB">
        <authorList>
            <consortium name="RefSeq"/>
        </authorList>
    </citation>
    <scope>IDENTIFICATION</scope>
    <source>
        <tissue evidence="6">Whole body</tissue>
    </source>
</reference>
<name>A0ABM1HYZ4_POLDO</name>
<dbReference type="InterPro" id="IPR029277">
    <property type="entry name" value="SVWC_dom"/>
</dbReference>
<comment type="subcellular location">
    <subcellularLocation>
        <location evidence="1">Secreted</location>
    </subcellularLocation>
</comment>
<dbReference type="SMART" id="SM01318">
    <property type="entry name" value="SVWC"/>
    <property type="match status" value="1"/>
</dbReference>
<feature type="chain" id="PRO_5046295081" evidence="3">
    <location>
        <begin position="23"/>
        <end position="87"/>
    </location>
</feature>
<evidence type="ECO:0000256" key="3">
    <source>
        <dbReference type="SAM" id="SignalP"/>
    </source>
</evidence>
<keyword evidence="2" id="KW-0964">Secreted</keyword>
<evidence type="ECO:0000259" key="4">
    <source>
        <dbReference type="SMART" id="SM01318"/>
    </source>
</evidence>
<keyword evidence="3" id="KW-0732">Signal</keyword>